<organism evidence="2 3">
    <name type="scientific">Caerostris darwini</name>
    <dbReference type="NCBI Taxonomy" id="1538125"/>
    <lineage>
        <taxon>Eukaryota</taxon>
        <taxon>Metazoa</taxon>
        <taxon>Ecdysozoa</taxon>
        <taxon>Arthropoda</taxon>
        <taxon>Chelicerata</taxon>
        <taxon>Arachnida</taxon>
        <taxon>Araneae</taxon>
        <taxon>Araneomorphae</taxon>
        <taxon>Entelegynae</taxon>
        <taxon>Araneoidea</taxon>
        <taxon>Araneidae</taxon>
        <taxon>Caerostris</taxon>
    </lineage>
</organism>
<feature type="compositionally biased region" description="Acidic residues" evidence="1">
    <location>
        <begin position="25"/>
        <end position="35"/>
    </location>
</feature>
<dbReference type="EMBL" id="BPLQ01013760">
    <property type="protein sequence ID" value="GIY74551.1"/>
    <property type="molecule type" value="Genomic_DNA"/>
</dbReference>
<comment type="caution">
    <text evidence="2">The sequence shown here is derived from an EMBL/GenBank/DDBJ whole genome shotgun (WGS) entry which is preliminary data.</text>
</comment>
<name>A0AAV4VXQ2_9ARAC</name>
<evidence type="ECO:0000313" key="2">
    <source>
        <dbReference type="EMBL" id="GIY74551.1"/>
    </source>
</evidence>
<protein>
    <submittedName>
        <fullName evidence="2">Uncharacterized protein</fullName>
    </submittedName>
</protein>
<sequence length="230" mass="27049">METPQKAENELFSDEIIVKRRKSEDADDELSPEEIEEKRPKSEDADDELSPDEKMDLNPAPDTAKEATKESNKHEKFVKSLLESLYFNKENLQLPVVNVNSGQHIRKELKDFMSLRKSRLQLLDMKGKLLDFLLENFVLTLELRKNFKVQTHCLQNARPKARTLQAIKDRNVNLKEFAFMIAHYFLTLKQDHKYIMSKFMSYSEQSIAMNSDIYQFLTRLIPEAFEKWAN</sequence>
<evidence type="ECO:0000256" key="1">
    <source>
        <dbReference type="SAM" id="MobiDB-lite"/>
    </source>
</evidence>
<feature type="region of interest" description="Disordered" evidence="1">
    <location>
        <begin position="1"/>
        <end position="73"/>
    </location>
</feature>
<evidence type="ECO:0000313" key="3">
    <source>
        <dbReference type="Proteomes" id="UP001054837"/>
    </source>
</evidence>
<feature type="compositionally biased region" description="Basic and acidic residues" evidence="1">
    <location>
        <begin position="63"/>
        <end position="73"/>
    </location>
</feature>
<keyword evidence="3" id="KW-1185">Reference proteome</keyword>
<reference evidence="2 3" key="1">
    <citation type="submission" date="2021-06" db="EMBL/GenBank/DDBJ databases">
        <title>Caerostris darwini draft genome.</title>
        <authorList>
            <person name="Kono N."/>
            <person name="Arakawa K."/>
        </authorList>
    </citation>
    <scope>NUCLEOTIDE SEQUENCE [LARGE SCALE GENOMIC DNA]</scope>
</reference>
<dbReference type="Proteomes" id="UP001054837">
    <property type="component" value="Unassembled WGS sequence"/>
</dbReference>
<dbReference type="AlphaFoldDB" id="A0AAV4VXQ2"/>
<gene>
    <name evidence="2" type="ORF">CDAR_410021</name>
</gene>
<accession>A0AAV4VXQ2</accession>
<proteinExistence type="predicted"/>